<evidence type="ECO:0000256" key="2">
    <source>
        <dbReference type="SAM" id="Phobius"/>
    </source>
</evidence>
<name>A0ABR0KM75_9EURO</name>
<evidence type="ECO:0000256" key="3">
    <source>
        <dbReference type="SAM" id="SignalP"/>
    </source>
</evidence>
<feature type="compositionally biased region" description="Basic and acidic residues" evidence="1">
    <location>
        <begin position="403"/>
        <end position="414"/>
    </location>
</feature>
<feature type="region of interest" description="Disordered" evidence="1">
    <location>
        <begin position="395"/>
        <end position="427"/>
    </location>
</feature>
<organism evidence="4 5">
    <name type="scientific">Lithohypha guttulata</name>
    <dbReference type="NCBI Taxonomy" id="1690604"/>
    <lineage>
        <taxon>Eukaryota</taxon>
        <taxon>Fungi</taxon>
        <taxon>Dikarya</taxon>
        <taxon>Ascomycota</taxon>
        <taxon>Pezizomycotina</taxon>
        <taxon>Eurotiomycetes</taxon>
        <taxon>Chaetothyriomycetidae</taxon>
        <taxon>Chaetothyriales</taxon>
        <taxon>Trichomeriaceae</taxon>
        <taxon>Lithohypha</taxon>
    </lineage>
</organism>
<evidence type="ECO:0000313" key="4">
    <source>
        <dbReference type="EMBL" id="KAK5100675.1"/>
    </source>
</evidence>
<sequence>MRSLTLLLAILQFLSILVAAHPFIIVNSKITPVQVHAPQRTHHHERRQDFLSELQSAANSILGVGGKKTLVEATTRADVTLPPPAVASETQSSQAAESTSIEGDGDNEGDGENDDESDSEDSNEDDNEKDDSTTSAAASSTIGSETAAATIQSSTTSTAASSAQFTSAPPVPSPTLGSAQATTAATTTPTPTATADSNTASSIPPAGIAVAIILSLLIISLTAWLIFKYHPRSRAWWTTRKQAQFHKRSYRDALDGPDPYTKSPNLRQRALSSNANASASKRQTLESFFVPATAKLGHSKEIKRKPVNWGVETPEAKAEAEAEADSGSEKISMTASAAPMGQIERYSVLPAAGSASATQPVSPMSLRAKESLEQLPPISPMNSVSVREPPPISISISSAMVPADKDKDKGKDLRALPPPPILSLPPLIHAKRGSDGVFRLA</sequence>
<proteinExistence type="predicted"/>
<dbReference type="Proteomes" id="UP001345013">
    <property type="component" value="Unassembled WGS sequence"/>
</dbReference>
<feature type="transmembrane region" description="Helical" evidence="2">
    <location>
        <begin position="206"/>
        <end position="227"/>
    </location>
</feature>
<keyword evidence="2" id="KW-0812">Transmembrane</keyword>
<keyword evidence="3" id="KW-0732">Signal</keyword>
<evidence type="ECO:0000256" key="1">
    <source>
        <dbReference type="SAM" id="MobiDB-lite"/>
    </source>
</evidence>
<comment type="caution">
    <text evidence="4">The sequence shown here is derived from an EMBL/GenBank/DDBJ whole genome shotgun (WGS) entry which is preliminary data.</text>
</comment>
<feature type="compositionally biased region" description="Low complexity" evidence="1">
    <location>
        <begin position="181"/>
        <end position="195"/>
    </location>
</feature>
<evidence type="ECO:0000313" key="5">
    <source>
        <dbReference type="Proteomes" id="UP001345013"/>
    </source>
</evidence>
<keyword evidence="5" id="KW-1185">Reference proteome</keyword>
<gene>
    <name evidence="4" type="ORF">LTR24_000821</name>
</gene>
<feature type="compositionally biased region" description="Low complexity" evidence="1">
    <location>
        <begin position="133"/>
        <end position="168"/>
    </location>
</feature>
<dbReference type="EMBL" id="JAVRRG010000006">
    <property type="protein sequence ID" value="KAK5100675.1"/>
    <property type="molecule type" value="Genomic_DNA"/>
</dbReference>
<keyword evidence="2" id="KW-0472">Membrane</keyword>
<feature type="compositionally biased region" description="Acidic residues" evidence="1">
    <location>
        <begin position="103"/>
        <end position="129"/>
    </location>
</feature>
<keyword evidence="2" id="KW-1133">Transmembrane helix</keyword>
<feature type="signal peptide" evidence="3">
    <location>
        <begin position="1"/>
        <end position="20"/>
    </location>
</feature>
<reference evidence="4 5" key="1">
    <citation type="submission" date="2023-08" db="EMBL/GenBank/DDBJ databases">
        <title>Black Yeasts Isolated from many extreme environments.</title>
        <authorList>
            <person name="Coleine C."/>
            <person name="Stajich J.E."/>
            <person name="Selbmann L."/>
        </authorList>
    </citation>
    <scope>NUCLEOTIDE SEQUENCE [LARGE SCALE GENOMIC DNA]</scope>
    <source>
        <strain evidence="4 5">CCFEE 5885</strain>
    </source>
</reference>
<feature type="chain" id="PRO_5045832302" evidence="3">
    <location>
        <begin position="21"/>
        <end position="441"/>
    </location>
</feature>
<protein>
    <submittedName>
        <fullName evidence="4">Uncharacterized protein</fullName>
    </submittedName>
</protein>
<accession>A0ABR0KM75</accession>
<feature type="region of interest" description="Disordered" evidence="1">
    <location>
        <begin position="313"/>
        <end position="335"/>
    </location>
</feature>
<feature type="compositionally biased region" description="Low complexity" evidence="1">
    <location>
        <begin position="87"/>
        <end position="102"/>
    </location>
</feature>
<feature type="region of interest" description="Disordered" evidence="1">
    <location>
        <begin position="76"/>
        <end position="201"/>
    </location>
</feature>